<feature type="region of interest" description="Disordered" evidence="1">
    <location>
        <begin position="1"/>
        <end position="142"/>
    </location>
</feature>
<dbReference type="AlphaFoldDB" id="A0A8H7KDI8"/>
<evidence type="ECO:0000313" key="2">
    <source>
        <dbReference type="EMBL" id="KAF9747231.1"/>
    </source>
</evidence>
<feature type="compositionally biased region" description="Basic and acidic residues" evidence="1">
    <location>
        <begin position="107"/>
        <end position="134"/>
    </location>
</feature>
<proteinExistence type="predicted"/>
<feature type="compositionally biased region" description="Acidic residues" evidence="1">
    <location>
        <begin position="653"/>
        <end position="670"/>
    </location>
</feature>
<sequence>MEDPWGSPWATTDAPTPKIDLPAEPPSAHFSVESGGAGSSQQKTLQNPWEDGDAWGGWNDAASTPGGGVGRKRSGVFDSPSGWGGLSPAAQPAKVPASRGVSPDPWRLSDGRMSDGRRSVSRERSFQELKRKSDASLGVGSEGVGVDRLSASNAFGLQNVWEPPPLAAQRSTDHVSLNGKAAGLDTKPEPSIATTAGIAAGSPGVTAVSASESPSVLSEESSITSEAQSISRPESPVGLPPGPAIPGGTDDQDVDQKRKVSTKVQGLVDMYDGISRHASPNIGATSPRTPTGISMTALLSRPELQVADHDSDVPSEKDAAQADEEDQSTEGSDAPEPPSHTNTDAEATLSSSIPASQRKQHSRVHSIDFHVDMTNLDNLFPTTPPITVDPEEVPDVIIKDSFTSISERKTWYRISRLGAMRMHQLGDEENYVRVDWKRSAARQDTLKIVRRWMEEESGGRPTLGRKVGAIGGSVFNWNSSAPPVEIGELLRKRGGHSKAGSSASRASGILSPATAEFSWGTPPVSPGISNRPPSQAARTSESGARASASSRPQSMVLPRAAPPPSSPETQTSESGAGPGTSTRPQSMVLPRAPPPPSDSSAEFAEPPKIQPVPIITRSLDVANRPSIDQTLSKPVPTSTVVNGSRGSFSDDKDASDDGEDEDDGEEDDWGEMVTSPTAAETSPWPSSAPTHVWPAEPVKISTDIKATKNPSEDTSLEKSKDEIISPGWPTVVSAQTWPVADVELSTNIGEDAMKLLEGVSPDKSRDEIVSPGWPTVGPTITWPVAAVKISTNIEAPKKLPEDTSTDKTKDEIISPGVWPTIVPTQTWPVPDVKIKISTSIEETKTLPDDTLPDESKDEIVSPGVWPTPSRQEEDPAPATFGDMGLQPIGTGMVAPQHPLSVPKQKPKPRPLASLDSALAWTGEPLNSPALSPLLMESPPPPPPPKSPRSFATTGPNQALFAGEEEMATSVLGNLPDLSYMLR</sequence>
<feature type="region of interest" description="Disordered" evidence="1">
    <location>
        <begin position="890"/>
        <end position="957"/>
    </location>
</feature>
<reference evidence="2" key="1">
    <citation type="submission" date="2020-10" db="EMBL/GenBank/DDBJ databases">
        <title>High-Quality Genome Resource of Clonostachys rosea strain S41 by Oxford Nanopore Long-Read Sequencing.</title>
        <authorList>
            <person name="Wang H."/>
        </authorList>
    </citation>
    <scope>NUCLEOTIDE SEQUENCE</scope>
    <source>
        <strain evidence="2">S41</strain>
    </source>
</reference>
<feature type="compositionally biased region" description="Low complexity" evidence="1">
    <location>
        <begin position="209"/>
        <end position="226"/>
    </location>
</feature>
<gene>
    <name evidence="2" type="ORF">IM811_002565</name>
</gene>
<feature type="compositionally biased region" description="Pro residues" evidence="1">
    <location>
        <begin position="937"/>
        <end position="946"/>
    </location>
</feature>
<organism evidence="2 3">
    <name type="scientific">Bionectria ochroleuca</name>
    <name type="common">Gliocladium roseum</name>
    <dbReference type="NCBI Taxonomy" id="29856"/>
    <lineage>
        <taxon>Eukaryota</taxon>
        <taxon>Fungi</taxon>
        <taxon>Dikarya</taxon>
        <taxon>Ascomycota</taxon>
        <taxon>Pezizomycotina</taxon>
        <taxon>Sordariomycetes</taxon>
        <taxon>Hypocreomycetidae</taxon>
        <taxon>Hypocreales</taxon>
        <taxon>Bionectriaceae</taxon>
        <taxon>Clonostachys</taxon>
    </lineage>
</organism>
<feature type="compositionally biased region" description="Polar residues" evidence="1">
    <location>
        <begin position="674"/>
        <end position="689"/>
    </location>
</feature>
<feature type="compositionally biased region" description="Low complexity" evidence="1">
    <location>
        <begin position="536"/>
        <end position="551"/>
    </location>
</feature>
<evidence type="ECO:0000313" key="3">
    <source>
        <dbReference type="Proteomes" id="UP000616885"/>
    </source>
</evidence>
<evidence type="ECO:0000256" key="1">
    <source>
        <dbReference type="SAM" id="MobiDB-lite"/>
    </source>
</evidence>
<feature type="compositionally biased region" description="Polar residues" evidence="1">
    <location>
        <begin position="626"/>
        <end position="647"/>
    </location>
</feature>
<protein>
    <submittedName>
        <fullName evidence="2">Uncharacterized protein</fullName>
    </submittedName>
</protein>
<dbReference type="Proteomes" id="UP000616885">
    <property type="component" value="Unassembled WGS sequence"/>
</dbReference>
<feature type="region of interest" description="Disordered" evidence="1">
    <location>
        <begin position="517"/>
        <end position="719"/>
    </location>
</feature>
<feature type="compositionally biased region" description="Low complexity" evidence="1">
    <location>
        <begin position="927"/>
        <end position="936"/>
    </location>
</feature>
<feature type="compositionally biased region" description="Polar residues" evidence="1">
    <location>
        <begin position="339"/>
        <end position="357"/>
    </location>
</feature>
<feature type="region of interest" description="Disordered" evidence="1">
    <location>
        <begin position="168"/>
        <end position="364"/>
    </location>
</feature>
<feature type="region of interest" description="Disordered" evidence="1">
    <location>
        <begin position="844"/>
        <end position="874"/>
    </location>
</feature>
<accession>A0A8H7KDI8</accession>
<feature type="compositionally biased region" description="Low complexity" evidence="1">
    <location>
        <begin position="598"/>
        <end position="607"/>
    </location>
</feature>
<comment type="caution">
    <text evidence="2">The sequence shown here is derived from an EMBL/GenBank/DDBJ whole genome shotgun (WGS) entry which is preliminary data.</text>
</comment>
<feature type="compositionally biased region" description="Basic and acidic residues" evidence="1">
    <location>
        <begin position="844"/>
        <end position="859"/>
    </location>
</feature>
<dbReference type="EMBL" id="JADCTT010000010">
    <property type="protein sequence ID" value="KAF9747231.1"/>
    <property type="molecule type" value="Genomic_DNA"/>
</dbReference>
<feature type="compositionally biased region" description="Basic and acidic residues" evidence="1">
    <location>
        <begin position="306"/>
        <end position="320"/>
    </location>
</feature>
<name>A0A8H7KDI8_BIOOC</name>
<feature type="compositionally biased region" description="Polar residues" evidence="1">
    <location>
        <begin position="282"/>
        <end position="294"/>
    </location>
</feature>